<keyword evidence="2" id="KW-1185">Reference proteome</keyword>
<gene>
    <name evidence="1" type="ORF">CDAR_374131</name>
</gene>
<protein>
    <submittedName>
        <fullName evidence="1">Uncharacterized protein</fullName>
    </submittedName>
</protein>
<dbReference type="Proteomes" id="UP001054837">
    <property type="component" value="Unassembled WGS sequence"/>
</dbReference>
<proteinExistence type="predicted"/>
<accession>A0AAV4P308</accession>
<dbReference type="AlphaFoldDB" id="A0AAV4P308"/>
<organism evidence="1 2">
    <name type="scientific">Caerostris darwini</name>
    <dbReference type="NCBI Taxonomy" id="1538125"/>
    <lineage>
        <taxon>Eukaryota</taxon>
        <taxon>Metazoa</taxon>
        <taxon>Ecdysozoa</taxon>
        <taxon>Arthropoda</taxon>
        <taxon>Chelicerata</taxon>
        <taxon>Arachnida</taxon>
        <taxon>Araneae</taxon>
        <taxon>Araneomorphae</taxon>
        <taxon>Entelegynae</taxon>
        <taxon>Araneoidea</taxon>
        <taxon>Araneidae</taxon>
        <taxon>Caerostris</taxon>
    </lineage>
</organism>
<evidence type="ECO:0000313" key="2">
    <source>
        <dbReference type="Proteomes" id="UP001054837"/>
    </source>
</evidence>
<dbReference type="EMBL" id="BPLQ01002283">
    <property type="protein sequence ID" value="GIX91039.1"/>
    <property type="molecule type" value="Genomic_DNA"/>
</dbReference>
<sequence>MEKYRKIRHLVDQLHWKLSAMLKLTKVQISIIPMEDITQNLINELGVAVWIRMSIDKMLWSEYIEQFDKRMLSSTEGYIKYVAYACYQVKNNTNGGLYERFINVCAIVFHVSFAFTRLRSDKYLQYTTFILIAFFESVFKKDFKKCGGFKPLENYLSNQCDTKWFPEMRHLFQERGFSAVEFLLRLSVKAERARILVPLQPGKTASEEVESHPPSQCLMGKVFDLAREIEEDDLSVPDYFALLRQQVPRDVEYFVVGNSAGETRHLILSYNREYRFRFQVLPDSEPATFKSLEGKLEKVYLFTLKDTLETEPVIKNCLANFRGRREIMLAVKRTSGCICRKKDELENIFNFMTCEKL</sequence>
<reference evidence="1 2" key="1">
    <citation type="submission" date="2021-06" db="EMBL/GenBank/DDBJ databases">
        <title>Caerostris darwini draft genome.</title>
        <authorList>
            <person name="Kono N."/>
            <person name="Arakawa K."/>
        </authorList>
    </citation>
    <scope>NUCLEOTIDE SEQUENCE [LARGE SCALE GENOMIC DNA]</scope>
</reference>
<evidence type="ECO:0000313" key="1">
    <source>
        <dbReference type="EMBL" id="GIX91039.1"/>
    </source>
</evidence>
<name>A0AAV4P308_9ARAC</name>
<comment type="caution">
    <text evidence="1">The sequence shown here is derived from an EMBL/GenBank/DDBJ whole genome shotgun (WGS) entry which is preliminary data.</text>
</comment>